<evidence type="ECO:0000259" key="7">
    <source>
        <dbReference type="PROSITE" id="PS50110"/>
    </source>
</evidence>
<evidence type="ECO:0000313" key="9">
    <source>
        <dbReference type="Proteomes" id="UP000248975"/>
    </source>
</evidence>
<dbReference type="GO" id="GO:0000155">
    <property type="term" value="F:phosphorelay sensor kinase activity"/>
    <property type="evidence" value="ECO:0007669"/>
    <property type="project" value="InterPro"/>
</dbReference>
<dbReference type="SUPFAM" id="SSF52172">
    <property type="entry name" value="CheY-like"/>
    <property type="match status" value="1"/>
</dbReference>
<dbReference type="Gene3D" id="1.10.287.130">
    <property type="match status" value="1"/>
</dbReference>
<evidence type="ECO:0000256" key="4">
    <source>
        <dbReference type="PROSITE-ProRule" id="PRU00169"/>
    </source>
</evidence>
<proteinExistence type="predicted"/>
<evidence type="ECO:0000256" key="5">
    <source>
        <dbReference type="SAM" id="Phobius"/>
    </source>
</evidence>
<keyword evidence="5" id="KW-1133">Transmembrane helix</keyword>
<accession>A0A2W5SCA4</accession>
<feature type="transmembrane region" description="Helical" evidence="5">
    <location>
        <begin position="21"/>
        <end position="38"/>
    </location>
</feature>
<dbReference type="InterPro" id="IPR003661">
    <property type="entry name" value="HisK_dim/P_dom"/>
</dbReference>
<feature type="domain" description="Response regulatory" evidence="7">
    <location>
        <begin position="650"/>
        <end position="766"/>
    </location>
</feature>
<sequence length="768" mass="83137">MANAGTFDLSAAAQRVAPRTGILFVAALTLGLGALILPEASWRLGALSAALTLCLLACVIRVLAARENARKQLRRTQIAALVEDDAAPCFTTDAEGEIGYQNAAAVKRFAALVGQTLASAIGDHFVSPGAVLYRLQSRAAAKGSAREDIVTRRGHTRLSVHRVGENDFLWRLEEMLERTSPGRGAEALSLPMLVSNKSGVVLFMNEAMRRLLGGRPRHLDRIFPNIALRSGEETVVSTLDGPVRAIAAEVEGPGERREIYLLPLSDQPAPAERADFDHLPVALATLLADGSIQAANIAARELLYIGEGTTARLSDLLEGLGRSLGDWIGDVLAERVPGGSEVLRLRHSEAETFLQVTLRRITQGGRPLALAVLNDATEFKTLEAQLVQSQKMHTIGQFAGGIAHDLNNVLTAISGHCDLLLLRHDADEVEYADLIQIHQNSNRAASLVGKLLAYSRKQTLRLERVDLFDVLSETTHLLHRLIGEKIQLSLRHAPSLGPIRADRHQLEQVLINLATNARDAMMPKGGTIEIATREIVLSGELRRNGAVVPPGKYALITVTDTGHGIPPDRIQKVFEPFYTTKRPGEGTGLGLATAYGTIKQTGGFIFIDSEVGVGTTFLLYFPIHETPVEVETPEPIVVANRKMTRQGEGVVLLVEDEAPVRAFASRALRLRGYTVLEAENAEAALTLLEDPGVEVDVFVTDVVMPGLDGPSWVRKALEQRPNVKVVFVSGYAEDSFSEVQGQIANSVFLPKPFSLNDLTATVQGQLLH</sequence>
<dbReference type="CDD" id="cd00082">
    <property type="entry name" value="HisKA"/>
    <property type="match status" value="1"/>
</dbReference>
<comment type="catalytic activity">
    <reaction evidence="1">
        <text>ATP + protein L-histidine = ADP + protein N-phospho-L-histidine.</text>
        <dbReference type="EC" id="2.7.13.3"/>
    </reaction>
</comment>
<evidence type="ECO:0000256" key="2">
    <source>
        <dbReference type="ARBA" id="ARBA00012438"/>
    </source>
</evidence>
<evidence type="ECO:0000259" key="6">
    <source>
        <dbReference type="PROSITE" id="PS50109"/>
    </source>
</evidence>
<dbReference type="SMART" id="SM00387">
    <property type="entry name" value="HATPase_c"/>
    <property type="match status" value="1"/>
</dbReference>
<organism evidence="8 9">
    <name type="scientific">Cereibacter sphaeroides</name>
    <name type="common">Rhodobacter sphaeroides</name>
    <dbReference type="NCBI Taxonomy" id="1063"/>
    <lineage>
        <taxon>Bacteria</taxon>
        <taxon>Pseudomonadati</taxon>
        <taxon>Pseudomonadota</taxon>
        <taxon>Alphaproteobacteria</taxon>
        <taxon>Rhodobacterales</taxon>
        <taxon>Paracoccaceae</taxon>
        <taxon>Cereibacter</taxon>
    </lineage>
</organism>
<dbReference type="InterPro" id="IPR036097">
    <property type="entry name" value="HisK_dim/P_sf"/>
</dbReference>
<dbReference type="EC" id="2.7.13.3" evidence="2"/>
<reference evidence="8 9" key="1">
    <citation type="submission" date="2017-08" db="EMBL/GenBank/DDBJ databases">
        <title>Infants hospitalized years apart are colonized by the same room-sourced microbial strains.</title>
        <authorList>
            <person name="Brooks B."/>
            <person name="Olm M.R."/>
            <person name="Firek B.A."/>
            <person name="Baker R."/>
            <person name="Thomas B.C."/>
            <person name="Morowitz M.J."/>
            <person name="Banfield J.F."/>
        </authorList>
    </citation>
    <scope>NUCLEOTIDE SEQUENCE [LARGE SCALE GENOMIC DNA]</scope>
    <source>
        <strain evidence="8">S2_003_000_R2_11</strain>
    </source>
</reference>
<dbReference type="InterPro" id="IPR011006">
    <property type="entry name" value="CheY-like_superfamily"/>
</dbReference>
<dbReference type="PANTHER" id="PTHR43065">
    <property type="entry name" value="SENSOR HISTIDINE KINASE"/>
    <property type="match status" value="1"/>
</dbReference>
<keyword evidence="5" id="KW-0472">Membrane</keyword>
<dbReference type="Pfam" id="PF02518">
    <property type="entry name" value="HATPase_c"/>
    <property type="match status" value="1"/>
</dbReference>
<keyword evidence="5" id="KW-0812">Transmembrane</keyword>
<dbReference type="EMBL" id="QFQS01000001">
    <property type="protein sequence ID" value="PZQ99506.1"/>
    <property type="molecule type" value="Genomic_DNA"/>
</dbReference>
<dbReference type="PRINTS" id="PR00344">
    <property type="entry name" value="BCTRLSENSOR"/>
</dbReference>
<gene>
    <name evidence="8" type="ORF">DI533_02215</name>
</gene>
<comment type="caution">
    <text evidence="8">The sequence shown here is derived from an EMBL/GenBank/DDBJ whole genome shotgun (WGS) entry which is preliminary data.</text>
</comment>
<dbReference type="Gene3D" id="3.30.565.10">
    <property type="entry name" value="Histidine kinase-like ATPase, C-terminal domain"/>
    <property type="match status" value="1"/>
</dbReference>
<dbReference type="Proteomes" id="UP000248975">
    <property type="component" value="Unassembled WGS sequence"/>
</dbReference>
<dbReference type="InterPro" id="IPR003594">
    <property type="entry name" value="HATPase_dom"/>
</dbReference>
<name>A0A2W5SCA4_CERSP</name>
<dbReference type="PANTHER" id="PTHR43065:SF42">
    <property type="entry name" value="TWO-COMPONENT SENSOR PPRA"/>
    <property type="match status" value="1"/>
</dbReference>
<dbReference type="PROSITE" id="PS50109">
    <property type="entry name" value="HIS_KIN"/>
    <property type="match status" value="1"/>
</dbReference>
<keyword evidence="8" id="KW-0808">Transferase</keyword>
<dbReference type="SMART" id="SM00448">
    <property type="entry name" value="REC"/>
    <property type="match status" value="1"/>
</dbReference>
<feature type="transmembrane region" description="Helical" evidence="5">
    <location>
        <begin position="44"/>
        <end position="64"/>
    </location>
</feature>
<dbReference type="InterPro" id="IPR036890">
    <property type="entry name" value="HATPase_C_sf"/>
</dbReference>
<evidence type="ECO:0000256" key="1">
    <source>
        <dbReference type="ARBA" id="ARBA00000085"/>
    </source>
</evidence>
<dbReference type="Gene3D" id="3.40.50.2300">
    <property type="match status" value="1"/>
</dbReference>
<feature type="domain" description="Histidine kinase" evidence="6">
    <location>
        <begin position="401"/>
        <end position="625"/>
    </location>
</feature>
<dbReference type="InterPro" id="IPR004358">
    <property type="entry name" value="Sig_transdc_His_kin-like_C"/>
</dbReference>
<protein>
    <recommendedName>
        <fullName evidence="2">histidine kinase</fullName>
        <ecNumber evidence="2">2.7.13.3</ecNumber>
    </recommendedName>
</protein>
<dbReference type="SUPFAM" id="SSF55874">
    <property type="entry name" value="ATPase domain of HSP90 chaperone/DNA topoisomerase II/histidine kinase"/>
    <property type="match status" value="1"/>
</dbReference>
<dbReference type="InterPro" id="IPR001789">
    <property type="entry name" value="Sig_transdc_resp-reg_receiver"/>
</dbReference>
<feature type="modified residue" description="4-aspartylphosphate" evidence="4">
    <location>
        <position position="701"/>
    </location>
</feature>
<keyword evidence="3 4" id="KW-0597">Phosphoprotein</keyword>
<dbReference type="SMART" id="SM00388">
    <property type="entry name" value="HisKA"/>
    <property type="match status" value="1"/>
</dbReference>
<dbReference type="SUPFAM" id="SSF47384">
    <property type="entry name" value="Homodimeric domain of signal transducing histidine kinase"/>
    <property type="match status" value="1"/>
</dbReference>
<dbReference type="Pfam" id="PF00512">
    <property type="entry name" value="HisKA"/>
    <property type="match status" value="1"/>
</dbReference>
<dbReference type="AlphaFoldDB" id="A0A2W5SCA4"/>
<dbReference type="PROSITE" id="PS50110">
    <property type="entry name" value="RESPONSE_REGULATORY"/>
    <property type="match status" value="1"/>
</dbReference>
<dbReference type="Pfam" id="PF00072">
    <property type="entry name" value="Response_reg"/>
    <property type="match status" value="1"/>
</dbReference>
<evidence type="ECO:0000313" key="8">
    <source>
        <dbReference type="EMBL" id="PZQ99506.1"/>
    </source>
</evidence>
<keyword evidence="8" id="KW-0418">Kinase</keyword>
<dbReference type="InterPro" id="IPR005467">
    <property type="entry name" value="His_kinase_dom"/>
</dbReference>
<evidence type="ECO:0000256" key="3">
    <source>
        <dbReference type="ARBA" id="ARBA00022553"/>
    </source>
</evidence>